<dbReference type="GO" id="GO:0005179">
    <property type="term" value="F:hormone activity"/>
    <property type="evidence" value="ECO:0007669"/>
    <property type="project" value="UniProtKB-KW"/>
</dbReference>
<evidence type="ECO:0000256" key="7">
    <source>
        <dbReference type="SAM" id="MobiDB-lite"/>
    </source>
</evidence>
<dbReference type="GO" id="GO:0034760">
    <property type="term" value="P:negative regulation of iron ion transmembrane transport"/>
    <property type="evidence" value="ECO:0007669"/>
    <property type="project" value="TreeGrafter"/>
</dbReference>
<protein>
    <recommendedName>
        <fullName evidence="11">Hepcidin</fullName>
    </recommendedName>
</protein>
<evidence type="ECO:0000256" key="3">
    <source>
        <dbReference type="ARBA" id="ARBA00022525"/>
    </source>
</evidence>
<accession>A0A8C0GZ75</accession>
<evidence type="ECO:0000256" key="6">
    <source>
        <dbReference type="ARBA" id="ARBA00023157"/>
    </source>
</evidence>
<dbReference type="AlphaFoldDB" id="A0A8C0GZ75"/>
<evidence type="ECO:0000256" key="2">
    <source>
        <dbReference type="ARBA" id="ARBA00008022"/>
    </source>
</evidence>
<keyword evidence="10" id="KW-1185">Reference proteome</keyword>
<dbReference type="Pfam" id="PF06446">
    <property type="entry name" value="Hepcidin"/>
    <property type="match status" value="1"/>
</dbReference>
<keyword evidence="6" id="KW-1015">Disulfide bond</keyword>
<dbReference type="Ensembl" id="ENSCABT00000015515.1">
    <property type="protein sequence ID" value="ENSCABP00000014157.1"/>
    <property type="gene ID" value="ENSCABG00000010568.1"/>
</dbReference>
<keyword evidence="3" id="KW-0964">Secreted</keyword>
<feature type="region of interest" description="Disordered" evidence="7">
    <location>
        <begin position="21"/>
        <end position="49"/>
    </location>
</feature>
<organism evidence="9 10">
    <name type="scientific">Chelonoidis abingdonii</name>
    <name type="common">Abingdon island giant tortoise</name>
    <name type="synonym">Testudo abingdonii</name>
    <dbReference type="NCBI Taxonomy" id="106734"/>
    <lineage>
        <taxon>Eukaryota</taxon>
        <taxon>Metazoa</taxon>
        <taxon>Chordata</taxon>
        <taxon>Craniata</taxon>
        <taxon>Vertebrata</taxon>
        <taxon>Euteleostomi</taxon>
        <taxon>Archelosauria</taxon>
        <taxon>Testudinata</taxon>
        <taxon>Testudines</taxon>
        <taxon>Cryptodira</taxon>
        <taxon>Durocryptodira</taxon>
        <taxon>Testudinoidea</taxon>
        <taxon>Testudinidae</taxon>
        <taxon>Chelonoidis</taxon>
    </lineage>
</organism>
<dbReference type="GO" id="GO:0042742">
    <property type="term" value="P:defense response to bacterium"/>
    <property type="evidence" value="ECO:0007669"/>
    <property type="project" value="TreeGrafter"/>
</dbReference>
<evidence type="ECO:0000256" key="4">
    <source>
        <dbReference type="ARBA" id="ARBA00022702"/>
    </source>
</evidence>
<evidence type="ECO:0008006" key="11">
    <source>
        <dbReference type="Google" id="ProtNLM"/>
    </source>
</evidence>
<keyword evidence="5 8" id="KW-0732">Signal</keyword>
<evidence type="ECO:0000313" key="9">
    <source>
        <dbReference type="Ensembl" id="ENSCABP00000014157.1"/>
    </source>
</evidence>
<comment type="similarity">
    <text evidence="2">Belongs to the hepcidin family.</text>
</comment>
<comment type="subcellular location">
    <subcellularLocation>
        <location evidence="1">Secreted</location>
    </subcellularLocation>
</comment>
<dbReference type="GO" id="GO:0006879">
    <property type="term" value="P:intracellular iron ion homeostasis"/>
    <property type="evidence" value="ECO:0007669"/>
    <property type="project" value="InterPro"/>
</dbReference>
<dbReference type="GeneTree" id="ENSGT00960000187889"/>
<dbReference type="PANTHER" id="PTHR16877">
    <property type="entry name" value="HEPCIDIN"/>
    <property type="match status" value="1"/>
</dbReference>
<dbReference type="Proteomes" id="UP000694404">
    <property type="component" value="Unplaced"/>
</dbReference>
<feature type="signal peptide" evidence="8">
    <location>
        <begin position="1"/>
        <end position="22"/>
    </location>
</feature>
<name>A0A8C0GZ75_CHEAB</name>
<evidence type="ECO:0000256" key="8">
    <source>
        <dbReference type="SAM" id="SignalP"/>
    </source>
</evidence>
<proteinExistence type="inferred from homology"/>
<sequence length="86" mass="9460">RNFTMKLQVACVILILNPGVLAPSPPPPQSQDSPLPSAEIEPRSPDPVLSPQALLRRAKRHNAHFPICTYCCKCCRNQGCGFCCRT</sequence>
<dbReference type="InterPro" id="IPR010500">
    <property type="entry name" value="Hepcidin"/>
</dbReference>
<evidence type="ECO:0000256" key="1">
    <source>
        <dbReference type="ARBA" id="ARBA00004613"/>
    </source>
</evidence>
<keyword evidence="4" id="KW-0372">Hormone</keyword>
<feature type="chain" id="PRO_5034188746" description="Hepcidin" evidence="8">
    <location>
        <begin position="23"/>
        <end position="86"/>
    </location>
</feature>
<evidence type="ECO:0000256" key="5">
    <source>
        <dbReference type="ARBA" id="ARBA00022729"/>
    </source>
</evidence>
<dbReference type="PANTHER" id="PTHR16877:SF0">
    <property type="entry name" value="HEPCIDIN"/>
    <property type="match status" value="1"/>
</dbReference>
<reference evidence="9" key="2">
    <citation type="submission" date="2025-09" db="UniProtKB">
        <authorList>
            <consortium name="Ensembl"/>
        </authorList>
    </citation>
    <scope>IDENTIFICATION</scope>
</reference>
<evidence type="ECO:0000313" key="10">
    <source>
        <dbReference type="Proteomes" id="UP000694404"/>
    </source>
</evidence>
<reference evidence="9" key="1">
    <citation type="submission" date="2025-08" db="UniProtKB">
        <authorList>
            <consortium name="Ensembl"/>
        </authorList>
    </citation>
    <scope>IDENTIFICATION</scope>
</reference>
<dbReference type="GO" id="GO:0005615">
    <property type="term" value="C:extracellular space"/>
    <property type="evidence" value="ECO:0007669"/>
    <property type="project" value="TreeGrafter"/>
</dbReference>